<organism evidence="2 3">
    <name type="scientific">Kribbella antibiotica</name>
    <dbReference type="NCBI Taxonomy" id="190195"/>
    <lineage>
        <taxon>Bacteria</taxon>
        <taxon>Bacillati</taxon>
        <taxon>Actinomycetota</taxon>
        <taxon>Actinomycetes</taxon>
        <taxon>Propionibacteriales</taxon>
        <taxon>Kribbellaceae</taxon>
        <taxon>Kribbella</taxon>
    </lineage>
</organism>
<keyword evidence="1" id="KW-1133">Transmembrane helix</keyword>
<evidence type="ECO:0000313" key="3">
    <source>
        <dbReference type="Proteomes" id="UP000295124"/>
    </source>
</evidence>
<protein>
    <recommendedName>
        <fullName evidence="4">PH domain-containing protein</fullName>
    </recommendedName>
</protein>
<keyword evidence="3" id="KW-1185">Reference proteome</keyword>
<dbReference type="OrthoDB" id="9868620at2"/>
<accession>A0A4R4YFU9</accession>
<sequence>MPTTGDLTADAWDEEYRRTGQVTFPVRRRPVVVRAVVVGVLAALRAPRAFTSELAVGWAVADWVVLVLLMSLLAYSLWQLATGEPKVVVDARGIHRRGKSVAWSSITAIGFGAGGGGLKVESANPPNKLFIRRDSFRDITMARAWFVYLLENHRRSGAQSW</sequence>
<dbReference type="Proteomes" id="UP000295124">
    <property type="component" value="Unassembled WGS sequence"/>
</dbReference>
<feature type="transmembrane region" description="Helical" evidence="1">
    <location>
        <begin position="56"/>
        <end position="78"/>
    </location>
</feature>
<name>A0A4R4YFU9_9ACTN</name>
<evidence type="ECO:0000256" key="1">
    <source>
        <dbReference type="SAM" id="Phobius"/>
    </source>
</evidence>
<keyword evidence="1" id="KW-0472">Membrane</keyword>
<keyword evidence="1" id="KW-0812">Transmembrane</keyword>
<evidence type="ECO:0008006" key="4">
    <source>
        <dbReference type="Google" id="ProtNLM"/>
    </source>
</evidence>
<dbReference type="AlphaFoldDB" id="A0A4R4YFU9"/>
<evidence type="ECO:0000313" key="2">
    <source>
        <dbReference type="EMBL" id="TDD43678.1"/>
    </source>
</evidence>
<reference evidence="2 3" key="1">
    <citation type="submission" date="2019-03" db="EMBL/GenBank/DDBJ databases">
        <title>Draft genome sequences of novel Actinobacteria.</title>
        <authorList>
            <person name="Sahin N."/>
            <person name="Ay H."/>
            <person name="Saygin H."/>
        </authorList>
    </citation>
    <scope>NUCLEOTIDE SEQUENCE [LARGE SCALE GENOMIC DNA]</scope>
    <source>
        <strain evidence="2 3">JCM 13523</strain>
    </source>
</reference>
<proteinExistence type="predicted"/>
<dbReference type="RefSeq" id="WP_132177813.1">
    <property type="nucleotide sequence ID" value="NZ_SMKX01000255.1"/>
</dbReference>
<comment type="caution">
    <text evidence="2">The sequence shown here is derived from an EMBL/GenBank/DDBJ whole genome shotgun (WGS) entry which is preliminary data.</text>
</comment>
<gene>
    <name evidence="2" type="ORF">E1263_41495</name>
</gene>
<dbReference type="EMBL" id="SMKX01000255">
    <property type="protein sequence ID" value="TDD43678.1"/>
    <property type="molecule type" value="Genomic_DNA"/>
</dbReference>